<proteinExistence type="predicted"/>
<keyword evidence="3" id="KW-1185">Reference proteome</keyword>
<accession>A0AAN9V6I8</accession>
<keyword evidence="1" id="KW-1133">Transmembrane helix</keyword>
<sequence length="308" mass="35522">MPQDPRRNGQRGVPFVYVFQEGIGMWNNGAVMLVPSHVRHLQRPQYFLRFGTGRFLMWQAEALAGVLFFPAVFTELWSQTGTVTAFLCSWLFSSFVYSVVFNPCSLLTILHENRLVLKSYDDEITQLYDGKPPLRACLKVRSYIRMLDISAWLIVFLMTFSTVFTVNGVMSVFWGNVLKYSIRTSLSYSICLVSLLPWMSGNVRRFELFPEAISIYSIFLSVITPMVFRLESNTDEVSEHYPFVDLMVSLGSIVVLTIRFLAVTYDAAEEYLAHDFGDKVRALLRLTPEDWHYYVTMAIMFGYRLSNQ</sequence>
<feature type="transmembrane region" description="Helical" evidence="1">
    <location>
        <begin position="149"/>
        <end position="174"/>
    </location>
</feature>
<name>A0AAN9V6I8_9ORTH</name>
<protein>
    <submittedName>
        <fullName evidence="2">Uncharacterized protein</fullName>
    </submittedName>
</protein>
<gene>
    <name evidence="2" type="ORF">R5R35_000947</name>
</gene>
<dbReference type="EMBL" id="JAZDUA010000615">
    <property type="protein sequence ID" value="KAK7790548.1"/>
    <property type="molecule type" value="Genomic_DNA"/>
</dbReference>
<feature type="transmembrane region" description="Helical" evidence="1">
    <location>
        <begin position="83"/>
        <end position="110"/>
    </location>
</feature>
<feature type="transmembrane region" description="Helical" evidence="1">
    <location>
        <begin position="55"/>
        <end position="77"/>
    </location>
</feature>
<organism evidence="2 3">
    <name type="scientific">Gryllus longicercus</name>
    <dbReference type="NCBI Taxonomy" id="2509291"/>
    <lineage>
        <taxon>Eukaryota</taxon>
        <taxon>Metazoa</taxon>
        <taxon>Ecdysozoa</taxon>
        <taxon>Arthropoda</taxon>
        <taxon>Hexapoda</taxon>
        <taxon>Insecta</taxon>
        <taxon>Pterygota</taxon>
        <taxon>Neoptera</taxon>
        <taxon>Polyneoptera</taxon>
        <taxon>Orthoptera</taxon>
        <taxon>Ensifera</taxon>
        <taxon>Gryllidea</taxon>
        <taxon>Grylloidea</taxon>
        <taxon>Gryllidae</taxon>
        <taxon>Gryllinae</taxon>
        <taxon>Gryllus</taxon>
    </lineage>
</organism>
<evidence type="ECO:0000313" key="2">
    <source>
        <dbReference type="EMBL" id="KAK7790548.1"/>
    </source>
</evidence>
<feature type="transmembrane region" description="Helical" evidence="1">
    <location>
        <begin position="240"/>
        <end position="262"/>
    </location>
</feature>
<evidence type="ECO:0000256" key="1">
    <source>
        <dbReference type="SAM" id="Phobius"/>
    </source>
</evidence>
<keyword evidence="1" id="KW-0812">Transmembrane</keyword>
<keyword evidence="1" id="KW-0472">Membrane</keyword>
<reference evidence="2 3" key="1">
    <citation type="submission" date="2024-03" db="EMBL/GenBank/DDBJ databases">
        <title>The genome assembly and annotation of the cricket Gryllus longicercus Weissman &amp; Gray.</title>
        <authorList>
            <person name="Szrajer S."/>
            <person name="Gray D."/>
            <person name="Ylla G."/>
        </authorList>
    </citation>
    <scope>NUCLEOTIDE SEQUENCE [LARGE SCALE GENOMIC DNA]</scope>
    <source>
        <strain evidence="2">DAG 2021-001</strain>
        <tissue evidence="2">Whole body minus gut</tissue>
    </source>
</reference>
<dbReference type="AlphaFoldDB" id="A0AAN9V6I8"/>
<dbReference type="Proteomes" id="UP001378592">
    <property type="component" value="Unassembled WGS sequence"/>
</dbReference>
<evidence type="ECO:0000313" key="3">
    <source>
        <dbReference type="Proteomes" id="UP001378592"/>
    </source>
</evidence>
<feature type="transmembrane region" description="Helical" evidence="1">
    <location>
        <begin position="15"/>
        <end position="34"/>
    </location>
</feature>
<comment type="caution">
    <text evidence="2">The sequence shown here is derived from an EMBL/GenBank/DDBJ whole genome shotgun (WGS) entry which is preliminary data.</text>
</comment>
<feature type="transmembrane region" description="Helical" evidence="1">
    <location>
        <begin position="208"/>
        <end position="228"/>
    </location>
</feature>